<dbReference type="EMBL" id="JAHSTU010000009">
    <property type="protein sequence ID" value="MBV4523233.1"/>
    <property type="molecule type" value="Genomic_DNA"/>
</dbReference>
<reference evidence="6" key="1">
    <citation type="submission" date="2021-06" db="EMBL/GenBank/DDBJ databases">
        <title>Updating the genus Pseudomonas: Description of 43 new species and partition of the Pseudomonas putida group.</title>
        <authorList>
            <person name="Girard L."/>
            <person name="Lood C."/>
            <person name="Vandamme P."/>
            <person name="Rokni-Zadeh H."/>
            <person name="Van Noort V."/>
            <person name="Hofte M."/>
            <person name="Lavigne R."/>
            <person name="De Mot R."/>
        </authorList>
    </citation>
    <scope>NUCLEOTIDE SEQUENCE</scope>
    <source>
        <strain evidence="6">SWRI74</strain>
    </source>
</reference>
<dbReference type="InterPro" id="IPR001647">
    <property type="entry name" value="HTH_TetR"/>
</dbReference>
<dbReference type="Proteomes" id="UP001049200">
    <property type="component" value="Unassembled WGS sequence"/>
</dbReference>
<evidence type="ECO:0000259" key="5">
    <source>
        <dbReference type="PROSITE" id="PS50977"/>
    </source>
</evidence>
<feature type="domain" description="HTH tetR-type" evidence="5">
    <location>
        <begin position="7"/>
        <end position="67"/>
    </location>
</feature>
<dbReference type="PANTHER" id="PTHR30055:SF234">
    <property type="entry name" value="HTH-TYPE TRANSCRIPTIONAL REGULATOR BETI"/>
    <property type="match status" value="1"/>
</dbReference>
<evidence type="ECO:0000313" key="6">
    <source>
        <dbReference type="EMBL" id="MBV4523233.1"/>
    </source>
</evidence>
<evidence type="ECO:0000256" key="4">
    <source>
        <dbReference type="PROSITE-ProRule" id="PRU00335"/>
    </source>
</evidence>
<keyword evidence="2 4" id="KW-0238">DNA-binding</keyword>
<dbReference type="PANTHER" id="PTHR30055">
    <property type="entry name" value="HTH-TYPE TRANSCRIPTIONAL REGULATOR RUTR"/>
    <property type="match status" value="1"/>
</dbReference>
<comment type="caution">
    <text evidence="6">The sequence shown here is derived from an EMBL/GenBank/DDBJ whole genome shotgun (WGS) entry which is preliminary data.</text>
</comment>
<proteinExistence type="predicted"/>
<organism evidence="6 7">
    <name type="scientific">Pseudomonas azerbaijanoccidentalis</name>
    <dbReference type="NCBI Taxonomy" id="2842347"/>
    <lineage>
        <taxon>Bacteria</taxon>
        <taxon>Pseudomonadati</taxon>
        <taxon>Pseudomonadota</taxon>
        <taxon>Gammaproteobacteria</taxon>
        <taxon>Pseudomonadales</taxon>
        <taxon>Pseudomonadaceae</taxon>
        <taxon>Pseudomonas</taxon>
    </lineage>
</organism>
<name>A0ABS6QWD0_9PSED</name>
<evidence type="ECO:0000313" key="7">
    <source>
        <dbReference type="Proteomes" id="UP001049200"/>
    </source>
</evidence>
<evidence type="ECO:0000256" key="3">
    <source>
        <dbReference type="ARBA" id="ARBA00023163"/>
    </source>
</evidence>
<accession>A0ABS6QWD0</accession>
<dbReference type="InterPro" id="IPR050109">
    <property type="entry name" value="HTH-type_TetR-like_transc_reg"/>
</dbReference>
<gene>
    <name evidence="6" type="ORF">KVG88_24520</name>
</gene>
<dbReference type="RefSeq" id="WP_217872997.1">
    <property type="nucleotide sequence ID" value="NZ_JAHSTU010000009.1"/>
</dbReference>
<evidence type="ECO:0000256" key="2">
    <source>
        <dbReference type="ARBA" id="ARBA00023125"/>
    </source>
</evidence>
<sequence>MLDQRVVSTEEHVRRIACKLFVDEGFHQVSMRRLAAALGIQAGSLYYHMESKQALLFDVIVGYESQLLDEVRGFTKAADGPVDALLRYVETVIRFKLRYRYAALLSRLEMRSLNTAQRDVIQALRREHCERLRVMLASRKEPAAFTCADDFLERCILALLDGVIDLNEADPAAPLHRIIHDYQALIVNTLGLTSRH</sequence>
<feature type="DNA-binding region" description="H-T-H motif" evidence="4">
    <location>
        <begin position="30"/>
        <end position="49"/>
    </location>
</feature>
<keyword evidence="1" id="KW-0805">Transcription regulation</keyword>
<evidence type="ECO:0000256" key="1">
    <source>
        <dbReference type="ARBA" id="ARBA00023015"/>
    </source>
</evidence>
<protein>
    <submittedName>
        <fullName evidence="6">TetR/AcrR family transcriptional regulator</fullName>
    </submittedName>
</protein>
<dbReference type="PROSITE" id="PS50977">
    <property type="entry name" value="HTH_TETR_2"/>
    <property type="match status" value="1"/>
</dbReference>
<dbReference type="Pfam" id="PF00440">
    <property type="entry name" value="TetR_N"/>
    <property type="match status" value="1"/>
</dbReference>
<keyword evidence="3" id="KW-0804">Transcription</keyword>
<keyword evidence="7" id="KW-1185">Reference proteome</keyword>